<feature type="region of interest" description="Disordered" evidence="2">
    <location>
        <begin position="740"/>
        <end position="818"/>
    </location>
</feature>
<evidence type="ECO:0000256" key="1">
    <source>
        <dbReference type="SAM" id="Coils"/>
    </source>
</evidence>
<dbReference type="PANTHER" id="PTHR46725">
    <property type="entry name" value="COILED-COIL DOMAIN-CONTAINING PROTEIN 57"/>
    <property type="match status" value="1"/>
</dbReference>
<dbReference type="GO" id="GO:0005876">
    <property type="term" value="C:spindle microtubule"/>
    <property type="evidence" value="ECO:0007669"/>
    <property type="project" value="TreeGrafter"/>
</dbReference>
<organism evidence="4">
    <name type="scientific">Aureococcus anophagefferens</name>
    <name type="common">Harmful bloom alga</name>
    <dbReference type="NCBI Taxonomy" id="44056"/>
    <lineage>
        <taxon>Eukaryota</taxon>
        <taxon>Sar</taxon>
        <taxon>Stramenopiles</taxon>
        <taxon>Ochrophyta</taxon>
        <taxon>Pelagophyceae</taxon>
        <taxon>Pelagomonadales</taxon>
        <taxon>Pelagomonadaceae</taxon>
        <taxon>Aureococcus</taxon>
    </lineage>
</organism>
<reference evidence="3 4" key="1">
    <citation type="journal article" date="2011" name="Proc. Natl. Acad. Sci. U.S.A.">
        <title>Niche of harmful alga Aureococcus anophagefferens revealed through ecogenomics.</title>
        <authorList>
            <person name="Gobler C.J."/>
            <person name="Berry D.L."/>
            <person name="Dyhrman S.T."/>
            <person name="Wilhelm S.W."/>
            <person name="Salamov A."/>
            <person name="Lobanov A.V."/>
            <person name="Zhang Y."/>
            <person name="Collier J.L."/>
            <person name="Wurch L.L."/>
            <person name="Kustka A.B."/>
            <person name="Dill B.D."/>
            <person name="Shah M."/>
            <person name="VerBerkmoes N.C."/>
            <person name="Kuo A."/>
            <person name="Terry A."/>
            <person name="Pangilinan J."/>
            <person name="Lindquist E.A."/>
            <person name="Lucas S."/>
            <person name="Paulsen I.T."/>
            <person name="Hattenrath-Lehmann T.K."/>
            <person name="Talmage S.C."/>
            <person name="Walker E.A."/>
            <person name="Koch F."/>
            <person name="Burson A.M."/>
            <person name="Marcoval M.A."/>
            <person name="Tang Y.Z."/>
            <person name="Lecleir G.R."/>
            <person name="Coyne K.J."/>
            <person name="Berg G.M."/>
            <person name="Bertrand E.M."/>
            <person name="Saito M.A."/>
            <person name="Gladyshev V.N."/>
            <person name="Grigoriev I.V."/>
        </authorList>
    </citation>
    <scope>NUCLEOTIDE SEQUENCE [LARGE SCALE GENOMIC DNA]</scope>
    <source>
        <strain evidence="4">CCMP 1984</strain>
    </source>
</reference>
<dbReference type="GO" id="GO:0034451">
    <property type="term" value="C:centriolar satellite"/>
    <property type="evidence" value="ECO:0007669"/>
    <property type="project" value="TreeGrafter"/>
</dbReference>
<dbReference type="GO" id="GO:0060271">
    <property type="term" value="P:cilium assembly"/>
    <property type="evidence" value="ECO:0007669"/>
    <property type="project" value="TreeGrafter"/>
</dbReference>
<dbReference type="GeneID" id="20225505"/>
<dbReference type="EMBL" id="GL833136">
    <property type="protein sequence ID" value="EGB06255.1"/>
    <property type="molecule type" value="Genomic_DNA"/>
</dbReference>
<keyword evidence="1" id="KW-0175">Coiled coil</keyword>
<feature type="coiled-coil region" evidence="1">
    <location>
        <begin position="354"/>
        <end position="421"/>
    </location>
</feature>
<dbReference type="RefSeq" id="XP_009039202.1">
    <property type="nucleotide sequence ID" value="XM_009040954.1"/>
</dbReference>
<dbReference type="Proteomes" id="UP000002729">
    <property type="component" value="Unassembled WGS sequence"/>
</dbReference>
<dbReference type="GO" id="GO:0007020">
    <property type="term" value="P:microtubule nucleation"/>
    <property type="evidence" value="ECO:0007669"/>
    <property type="project" value="TreeGrafter"/>
</dbReference>
<dbReference type="InterPro" id="IPR042481">
    <property type="entry name" value="CCDC57"/>
</dbReference>
<feature type="compositionally biased region" description="Low complexity" evidence="2">
    <location>
        <begin position="796"/>
        <end position="806"/>
    </location>
</feature>
<sequence>MAMPPPPPDRDLKELIEAKERELADLGDYRLAQLEAGVRDRDRQLDLAAQRLDKLKEDFSYNLSLIAERDAELATLEEERGQLRDAVRDRDDRLEELRGEVADREKALEGGNESAAQREAYWQSKLGELRSEGDALRWEAKESARAAKEGEAALRLEYASKLRDAAEDAERSRRDLQQALEDGGRRRDAEVQVQTEKHDSLVRAADQRADAAAKRCARALELKGEAERAAEASASRCRELEQQLQRERWERDDDGRRSAAREKELEERFEALRCGAARADADARDRLMELSARSEKAEAAARDASAARDADGLAATKALETALAARDAEASRVRDESVKHAVALEQKKLGRAHFEDLERRREAYDNSLDLALEDARSAARLEHEAVLRDHARELEALRGRLEGAEARGAALAEDLDALTRRKRDDDAAANLRFDEAAKDAAARYRDLERRHETDVARAKDEIPEDAQDAFLRSELELKAELSRARTKQDVEDRARVAERDLALATSLLKTRDAELEEAKTVLDRERARHARALDVAAHPRPGRARVAGDDEPSGGDDLQARVAAAIDAIGAAPSSPLFSDDAGGASPFLQGLGSVESRFSGGGGGASSATEARQREIIATMRGDLEQIRNDAARDARLRDEEVAVLKERERQNDAARKDAAIAVARRVESLERDIGKRDRDLKQVRGEKRALEEALAKLKAQLRAAAASPRGGISDDKARQLALAVRKLTQRNAELQSELALAKARAEPARRPPAPDDDDDDVAASASARELASLKAQLAARDAPRRPAAPKPRAKASQAKAASKLAKPKIRNYNDRD</sequence>
<dbReference type="OMA" id="AQREAYW"/>
<evidence type="ECO:0000313" key="4">
    <source>
        <dbReference type="Proteomes" id="UP000002729"/>
    </source>
</evidence>
<evidence type="ECO:0000256" key="2">
    <source>
        <dbReference type="SAM" id="MobiDB-lite"/>
    </source>
</evidence>
<evidence type="ECO:0000313" key="3">
    <source>
        <dbReference type="EMBL" id="EGB06255.1"/>
    </source>
</evidence>
<name>F0YFH1_AURAN</name>
<protein>
    <submittedName>
        <fullName evidence="3">Uncharacterized protein</fullName>
    </submittedName>
</protein>
<feature type="compositionally biased region" description="Basic and acidic residues" evidence="2">
    <location>
        <begin position="745"/>
        <end position="755"/>
    </location>
</feature>
<dbReference type="InParanoid" id="F0YFH1"/>
<dbReference type="PANTHER" id="PTHR46725:SF1">
    <property type="entry name" value="COILED-COIL DOMAIN-CONTAINING PROTEIN 57"/>
    <property type="match status" value="1"/>
</dbReference>
<feature type="region of interest" description="Disordered" evidence="2">
    <location>
        <begin position="243"/>
        <end position="262"/>
    </location>
</feature>
<keyword evidence="4" id="KW-1185">Reference proteome</keyword>
<dbReference type="AlphaFoldDB" id="F0YFH1"/>
<feature type="compositionally biased region" description="Low complexity" evidence="2">
    <location>
        <begin position="764"/>
        <end position="782"/>
    </location>
</feature>
<proteinExistence type="predicted"/>
<accession>F0YFH1</accession>
<dbReference type="KEGG" id="aaf:AURANDRAFT_65785"/>
<feature type="coiled-coil region" evidence="1">
    <location>
        <begin position="38"/>
        <end position="86"/>
    </location>
</feature>
<dbReference type="GO" id="GO:0045931">
    <property type="term" value="P:positive regulation of mitotic cell cycle"/>
    <property type="evidence" value="ECO:0007669"/>
    <property type="project" value="TreeGrafter"/>
</dbReference>
<dbReference type="OrthoDB" id="568502at2759"/>
<feature type="region of interest" description="Disordered" evidence="2">
    <location>
        <begin position="179"/>
        <end position="199"/>
    </location>
</feature>
<gene>
    <name evidence="3" type="ORF">AURANDRAFT_65785</name>
</gene>